<dbReference type="RefSeq" id="WP_188580007.1">
    <property type="nucleotide sequence ID" value="NZ_BMCT01000004.1"/>
</dbReference>
<evidence type="ECO:0000256" key="1">
    <source>
        <dbReference type="ARBA" id="ARBA00004418"/>
    </source>
</evidence>
<comment type="similarity">
    <text evidence="2">Belongs to the bacterial solute-binding protein 5 family.</text>
</comment>
<protein>
    <submittedName>
        <fullName evidence="5">Nickel ABC transporter, nickel/metallophore periplasmic binding protein</fullName>
    </submittedName>
</protein>
<dbReference type="GO" id="GO:0016151">
    <property type="term" value="F:nickel cation binding"/>
    <property type="evidence" value="ECO:0007669"/>
    <property type="project" value="InterPro"/>
</dbReference>
<proteinExistence type="inferred from homology"/>
<accession>A0A917C1Z5</accession>
<gene>
    <name evidence="5" type="ORF">GCM10007301_30150</name>
</gene>
<dbReference type="GO" id="GO:0043190">
    <property type="term" value="C:ATP-binding cassette (ABC) transporter complex"/>
    <property type="evidence" value="ECO:0007669"/>
    <property type="project" value="InterPro"/>
</dbReference>
<feature type="chain" id="PRO_5036811546" evidence="3">
    <location>
        <begin position="23"/>
        <end position="522"/>
    </location>
</feature>
<dbReference type="GO" id="GO:0030288">
    <property type="term" value="C:outer membrane-bounded periplasmic space"/>
    <property type="evidence" value="ECO:0007669"/>
    <property type="project" value="TreeGrafter"/>
</dbReference>
<reference evidence="5" key="2">
    <citation type="submission" date="2020-09" db="EMBL/GenBank/DDBJ databases">
        <authorList>
            <person name="Sun Q."/>
            <person name="Sedlacek I."/>
        </authorList>
    </citation>
    <scope>NUCLEOTIDE SEQUENCE</scope>
    <source>
        <strain evidence="5">CCM 7897</strain>
    </source>
</reference>
<evidence type="ECO:0000313" key="5">
    <source>
        <dbReference type="EMBL" id="GGF68444.1"/>
    </source>
</evidence>
<evidence type="ECO:0000256" key="2">
    <source>
        <dbReference type="ARBA" id="ARBA00005695"/>
    </source>
</evidence>
<feature type="domain" description="Solute-binding protein family 5" evidence="4">
    <location>
        <begin position="67"/>
        <end position="436"/>
    </location>
</feature>
<evidence type="ECO:0000259" key="4">
    <source>
        <dbReference type="Pfam" id="PF00496"/>
    </source>
</evidence>
<dbReference type="InterPro" id="IPR039424">
    <property type="entry name" value="SBP_5"/>
</dbReference>
<comment type="caution">
    <text evidence="5">The sequence shown here is derived from an EMBL/GenBank/DDBJ whole genome shotgun (WGS) entry which is preliminary data.</text>
</comment>
<dbReference type="GO" id="GO:0015675">
    <property type="term" value="P:nickel cation transport"/>
    <property type="evidence" value="ECO:0007669"/>
    <property type="project" value="InterPro"/>
</dbReference>
<dbReference type="Gene3D" id="3.10.105.10">
    <property type="entry name" value="Dipeptide-binding Protein, Domain 3"/>
    <property type="match status" value="1"/>
</dbReference>
<reference evidence="5" key="1">
    <citation type="journal article" date="2014" name="Int. J. Syst. Evol. Microbiol.">
        <title>Complete genome sequence of Corynebacterium casei LMG S-19264T (=DSM 44701T), isolated from a smear-ripened cheese.</title>
        <authorList>
            <consortium name="US DOE Joint Genome Institute (JGI-PGF)"/>
            <person name="Walter F."/>
            <person name="Albersmeier A."/>
            <person name="Kalinowski J."/>
            <person name="Ruckert C."/>
        </authorList>
    </citation>
    <scope>NUCLEOTIDE SEQUENCE</scope>
    <source>
        <strain evidence="5">CCM 7897</strain>
    </source>
</reference>
<dbReference type="InterPro" id="IPR011980">
    <property type="entry name" value="CntA-like"/>
</dbReference>
<dbReference type="InterPro" id="IPR030678">
    <property type="entry name" value="Peptide/Ni-bd"/>
</dbReference>
<dbReference type="EMBL" id="BMCT01000004">
    <property type="protein sequence ID" value="GGF68444.1"/>
    <property type="molecule type" value="Genomic_DNA"/>
</dbReference>
<dbReference type="GO" id="GO:0020037">
    <property type="term" value="F:heme binding"/>
    <property type="evidence" value="ECO:0007669"/>
    <property type="project" value="InterPro"/>
</dbReference>
<dbReference type="NCBIfam" id="TIGR02294">
    <property type="entry name" value="nickel_nikA"/>
    <property type="match status" value="1"/>
</dbReference>
<name>A0A917C1Z5_9HYPH</name>
<dbReference type="CDD" id="cd08489">
    <property type="entry name" value="PBP2_NikA"/>
    <property type="match status" value="1"/>
</dbReference>
<dbReference type="Pfam" id="PF00496">
    <property type="entry name" value="SBP_bac_5"/>
    <property type="match status" value="1"/>
</dbReference>
<evidence type="ECO:0000256" key="3">
    <source>
        <dbReference type="SAM" id="SignalP"/>
    </source>
</evidence>
<dbReference type="AlphaFoldDB" id="A0A917C1Z5"/>
<keyword evidence="6" id="KW-1185">Reference proteome</keyword>
<organism evidence="5 6">
    <name type="scientific">Azorhizobium oxalatiphilum</name>
    <dbReference type="NCBI Taxonomy" id="980631"/>
    <lineage>
        <taxon>Bacteria</taxon>
        <taxon>Pseudomonadati</taxon>
        <taxon>Pseudomonadota</taxon>
        <taxon>Alphaproteobacteria</taxon>
        <taxon>Hyphomicrobiales</taxon>
        <taxon>Xanthobacteraceae</taxon>
        <taxon>Azorhizobium</taxon>
    </lineage>
</organism>
<dbReference type="InterPro" id="IPR000914">
    <property type="entry name" value="SBP_5_dom"/>
</dbReference>
<dbReference type="Proteomes" id="UP000606044">
    <property type="component" value="Unassembled WGS sequence"/>
</dbReference>
<comment type="subcellular location">
    <subcellularLocation>
        <location evidence="1">Periplasm</location>
    </subcellularLocation>
</comment>
<sequence length="522" mass="57891">MTFLRFWLIAISLALTAQGTAAAPARLTFSWLTNVGPLNPHLYAPDQIFAVAMVYEPLVKYQADGTFAPWLAESWDISEDGRIYTFRLRQSVTFSNGEPFDAAAVVANFNAILAERPRHAWLELTKRITAIEALDERTVRMTLDESYYPTLAELSLSRPFRFAAPSQFRNGGTADGLVAPIGTGPWILRSTRLGESDLFVRNERYWGERPALDEIEVKVIIDPNARAVAMEAGVLDLIFGSEGPIFPEVFARFKTMPTFTAKVSSPVETRFLTINANRGPTRDIAVRKAINHAVNKDLIVATVLAGTQVRADTLFAPTVPYADAGLKPYGFDPALARKMLDDGGWRLGDDGVRRKAGEVLTLDLCFIGPDAVAKTLAEIIHAQLADIGIQVNLIGEEESSVYARHRDGRFGMIFNRTWGAPYDPQGFLSATRFPTHADYQSQEGLPDKDQIRAAIGAVLRTTDENERRTLYREILTRLHDAAVHLPLTYATSMIVSKPRFGDIPTAPLASEIPFERIRPEAR</sequence>
<evidence type="ECO:0000313" key="6">
    <source>
        <dbReference type="Proteomes" id="UP000606044"/>
    </source>
</evidence>
<dbReference type="SUPFAM" id="SSF53850">
    <property type="entry name" value="Periplasmic binding protein-like II"/>
    <property type="match status" value="1"/>
</dbReference>
<dbReference type="Gene3D" id="3.40.190.10">
    <property type="entry name" value="Periplasmic binding protein-like II"/>
    <property type="match status" value="1"/>
</dbReference>
<dbReference type="GO" id="GO:0015833">
    <property type="term" value="P:peptide transport"/>
    <property type="evidence" value="ECO:0007669"/>
    <property type="project" value="TreeGrafter"/>
</dbReference>
<dbReference type="PANTHER" id="PTHR30290:SF37">
    <property type="entry name" value="NICKEL-BINDING PERIPLASMIC PROTEIN"/>
    <property type="match status" value="1"/>
</dbReference>
<feature type="signal peptide" evidence="3">
    <location>
        <begin position="1"/>
        <end position="22"/>
    </location>
</feature>
<dbReference type="GO" id="GO:1904680">
    <property type="term" value="F:peptide transmembrane transporter activity"/>
    <property type="evidence" value="ECO:0007669"/>
    <property type="project" value="TreeGrafter"/>
</dbReference>
<dbReference type="PANTHER" id="PTHR30290">
    <property type="entry name" value="PERIPLASMIC BINDING COMPONENT OF ABC TRANSPORTER"/>
    <property type="match status" value="1"/>
</dbReference>
<dbReference type="PIRSF" id="PIRSF002741">
    <property type="entry name" value="MppA"/>
    <property type="match status" value="1"/>
</dbReference>
<keyword evidence="3" id="KW-0732">Signal</keyword>